<keyword evidence="1" id="KW-1133">Transmembrane helix</keyword>
<evidence type="ECO:0000313" key="3">
    <source>
        <dbReference type="EMBL" id="MFC7340106.1"/>
    </source>
</evidence>
<comment type="caution">
    <text evidence="3">The sequence shown here is derived from an EMBL/GenBank/DDBJ whole genome shotgun (WGS) entry which is preliminary data.</text>
</comment>
<feature type="transmembrane region" description="Helical" evidence="1">
    <location>
        <begin position="116"/>
        <end position="136"/>
    </location>
</feature>
<keyword evidence="4" id="KW-1185">Reference proteome</keyword>
<keyword evidence="1" id="KW-0812">Transmembrane</keyword>
<evidence type="ECO:0000256" key="1">
    <source>
        <dbReference type="SAM" id="Phobius"/>
    </source>
</evidence>
<reference evidence="4" key="1">
    <citation type="journal article" date="2019" name="Int. J. Syst. Evol. Microbiol.">
        <title>The Global Catalogue of Microorganisms (GCM) 10K type strain sequencing project: providing services to taxonomists for standard genome sequencing and annotation.</title>
        <authorList>
            <consortium name="The Broad Institute Genomics Platform"/>
            <consortium name="The Broad Institute Genome Sequencing Center for Infectious Disease"/>
            <person name="Wu L."/>
            <person name="Ma J."/>
        </authorList>
    </citation>
    <scope>NUCLEOTIDE SEQUENCE [LARGE SCALE GENOMIC DNA]</scope>
    <source>
        <strain evidence="4">WLHS5</strain>
    </source>
</reference>
<keyword evidence="1" id="KW-0472">Membrane</keyword>
<accession>A0ABW2LEX5</accession>
<feature type="transmembrane region" description="Helical" evidence="1">
    <location>
        <begin position="39"/>
        <end position="60"/>
    </location>
</feature>
<sequence length="164" mass="17233">MIGWLLATAGTAALGALFPLVNIELYLLGVVSTVDGVSWWGLALAAAIGQVAGKTLFYFAGRGGFALGERLTRRVQRERNGRWAAWLDGFHRRTQEHPWWGMGVLAASAVPGLPPYSLMCLLSGAAGLPLLGFLAASLLGRVGHFLIVAGAPGVLSWLNPALAA</sequence>
<evidence type="ECO:0000313" key="4">
    <source>
        <dbReference type="Proteomes" id="UP001596504"/>
    </source>
</evidence>
<dbReference type="Pfam" id="PF09335">
    <property type="entry name" value="VTT_dom"/>
    <property type="match status" value="1"/>
</dbReference>
<evidence type="ECO:0000259" key="2">
    <source>
        <dbReference type="Pfam" id="PF09335"/>
    </source>
</evidence>
<name>A0ABW2LEX5_9PSEU</name>
<gene>
    <name evidence="3" type="ORF">ACFQRI_01685</name>
</gene>
<feature type="transmembrane region" description="Helical" evidence="1">
    <location>
        <begin position="142"/>
        <end position="162"/>
    </location>
</feature>
<dbReference type="RefSeq" id="WP_380663424.1">
    <property type="nucleotide sequence ID" value="NZ_JBHTCJ010000001.1"/>
</dbReference>
<proteinExistence type="predicted"/>
<dbReference type="Proteomes" id="UP001596504">
    <property type="component" value="Unassembled WGS sequence"/>
</dbReference>
<organism evidence="3 4">
    <name type="scientific">Saccharopolyspora griseoalba</name>
    <dbReference type="NCBI Taxonomy" id="1431848"/>
    <lineage>
        <taxon>Bacteria</taxon>
        <taxon>Bacillati</taxon>
        <taxon>Actinomycetota</taxon>
        <taxon>Actinomycetes</taxon>
        <taxon>Pseudonocardiales</taxon>
        <taxon>Pseudonocardiaceae</taxon>
        <taxon>Saccharopolyspora</taxon>
    </lineage>
</organism>
<dbReference type="InterPro" id="IPR032816">
    <property type="entry name" value="VTT_dom"/>
</dbReference>
<protein>
    <submittedName>
        <fullName evidence="3">VTT domain-containing protein</fullName>
    </submittedName>
</protein>
<dbReference type="EMBL" id="JBHTCJ010000001">
    <property type="protein sequence ID" value="MFC7340106.1"/>
    <property type="molecule type" value="Genomic_DNA"/>
</dbReference>
<feature type="domain" description="VTT" evidence="2">
    <location>
        <begin position="29"/>
        <end position="149"/>
    </location>
</feature>